<evidence type="ECO:0000256" key="4">
    <source>
        <dbReference type="ARBA" id="ARBA00022807"/>
    </source>
</evidence>
<comment type="caution">
    <text evidence="8">The sequence shown here is derived from an EMBL/GenBank/DDBJ whole genome shotgun (WGS) entry which is preliminary data.</text>
</comment>
<dbReference type="Gene3D" id="6.10.250.3150">
    <property type="match status" value="1"/>
</dbReference>
<evidence type="ECO:0000256" key="5">
    <source>
        <dbReference type="SAM" id="Coils"/>
    </source>
</evidence>
<evidence type="ECO:0000256" key="6">
    <source>
        <dbReference type="SAM" id="MobiDB-lite"/>
    </source>
</evidence>
<feature type="region of interest" description="Disordered" evidence="6">
    <location>
        <begin position="206"/>
        <end position="226"/>
    </location>
</feature>
<organism evidence="8 9">
    <name type="scientific">Actinomadura fibrosa</name>
    <dbReference type="NCBI Taxonomy" id="111802"/>
    <lineage>
        <taxon>Bacteria</taxon>
        <taxon>Bacillati</taxon>
        <taxon>Actinomycetota</taxon>
        <taxon>Actinomycetes</taxon>
        <taxon>Streptosporangiales</taxon>
        <taxon>Thermomonosporaceae</taxon>
        <taxon>Actinomadura</taxon>
    </lineage>
</organism>
<evidence type="ECO:0000259" key="7">
    <source>
        <dbReference type="PROSITE" id="PS51935"/>
    </source>
</evidence>
<dbReference type="Proteomes" id="UP001597063">
    <property type="component" value="Unassembled WGS sequence"/>
</dbReference>
<evidence type="ECO:0000313" key="8">
    <source>
        <dbReference type="EMBL" id="MFD0685865.1"/>
    </source>
</evidence>
<evidence type="ECO:0000256" key="3">
    <source>
        <dbReference type="ARBA" id="ARBA00022801"/>
    </source>
</evidence>
<gene>
    <name evidence="8" type="ORF">ACFQZM_15275</name>
</gene>
<keyword evidence="4" id="KW-0788">Thiol protease</keyword>
<dbReference type="InterPro" id="IPR038765">
    <property type="entry name" value="Papain-like_cys_pep_sf"/>
</dbReference>
<evidence type="ECO:0000256" key="1">
    <source>
        <dbReference type="ARBA" id="ARBA00007074"/>
    </source>
</evidence>
<dbReference type="InterPro" id="IPR051794">
    <property type="entry name" value="PG_Endopeptidase_C40"/>
</dbReference>
<dbReference type="PROSITE" id="PS51935">
    <property type="entry name" value="NLPC_P60"/>
    <property type="match status" value="1"/>
</dbReference>
<dbReference type="Pfam" id="PF00877">
    <property type="entry name" value="NLPC_P60"/>
    <property type="match status" value="1"/>
</dbReference>
<keyword evidence="2" id="KW-0645">Protease</keyword>
<reference evidence="9" key="1">
    <citation type="journal article" date="2019" name="Int. J. Syst. Evol. Microbiol.">
        <title>The Global Catalogue of Microorganisms (GCM) 10K type strain sequencing project: providing services to taxonomists for standard genome sequencing and annotation.</title>
        <authorList>
            <consortium name="The Broad Institute Genomics Platform"/>
            <consortium name="The Broad Institute Genome Sequencing Center for Infectious Disease"/>
            <person name="Wu L."/>
            <person name="Ma J."/>
        </authorList>
    </citation>
    <scope>NUCLEOTIDE SEQUENCE [LARGE SCALE GENOMIC DNA]</scope>
    <source>
        <strain evidence="9">JCM 9371</strain>
    </source>
</reference>
<evidence type="ECO:0000256" key="2">
    <source>
        <dbReference type="ARBA" id="ARBA00022670"/>
    </source>
</evidence>
<proteinExistence type="inferred from homology"/>
<accession>A0ABW2XJS6</accession>
<dbReference type="PANTHER" id="PTHR47359">
    <property type="entry name" value="PEPTIDOGLYCAN DL-ENDOPEPTIDASE CWLO"/>
    <property type="match status" value="1"/>
</dbReference>
<dbReference type="RefSeq" id="WP_131755281.1">
    <property type="nucleotide sequence ID" value="NZ_CAACUY010000004.1"/>
</dbReference>
<feature type="coiled-coil region" evidence="5">
    <location>
        <begin position="90"/>
        <end position="134"/>
    </location>
</feature>
<name>A0ABW2XJS6_9ACTN</name>
<dbReference type="InterPro" id="IPR000064">
    <property type="entry name" value="NLP_P60_dom"/>
</dbReference>
<sequence>MAPSTPLRRRPPRAPFTGLGAGLRLLALTSGAVLGMSLLVPVAWARSPVDPSPSAQDVRQGERDVRERAAEVGRTKAELAEADGELNRLAMSAEAAVERYNGERVRLERAQAAYRDTRARLAEATRRVGETQAEMAAFAARAYQHDTGYDQVPSVLMGEGGPQGFMDRAGMVEVLAARRAGILRRVEASKNVAEVFRKQAEAAFREQSAATRRAEDAKRSAQEAVAGHRASVGRIEAEKRRLERRLGEARAHVAELRQARQEAQEAREAREAQEAQQAREAEQAREAAGAAVAVTGSQRPATSAARGALVARAALRWLGTPYSWGGGTVDGPSYGIEHGSGIVGFDCSGLAMYAWAKVGVRLDHWTGTQWTSGPHVPLGALRQGDLVFFARNTSDPDTIHHVGIYIGGDQMVEAPYTGARVRISDIHRNDLIGATRPAG</sequence>
<dbReference type="Gene3D" id="3.90.1720.10">
    <property type="entry name" value="endopeptidase domain like (from Nostoc punctiforme)"/>
    <property type="match status" value="1"/>
</dbReference>
<feature type="domain" description="NlpC/P60" evidence="7">
    <location>
        <begin position="304"/>
        <end position="439"/>
    </location>
</feature>
<feature type="compositionally biased region" description="Basic and acidic residues" evidence="6">
    <location>
        <begin position="212"/>
        <end position="221"/>
    </location>
</feature>
<keyword evidence="5" id="KW-0175">Coiled coil</keyword>
<protein>
    <submittedName>
        <fullName evidence="8">NlpC/P60 family protein</fullName>
    </submittedName>
</protein>
<dbReference type="SUPFAM" id="SSF54001">
    <property type="entry name" value="Cysteine proteinases"/>
    <property type="match status" value="1"/>
</dbReference>
<keyword evidence="3" id="KW-0378">Hydrolase</keyword>
<keyword evidence="9" id="KW-1185">Reference proteome</keyword>
<evidence type="ECO:0000313" key="9">
    <source>
        <dbReference type="Proteomes" id="UP001597063"/>
    </source>
</evidence>
<comment type="similarity">
    <text evidence="1">Belongs to the peptidase C40 family.</text>
</comment>
<dbReference type="PANTHER" id="PTHR47359:SF3">
    <property type="entry name" value="NLP_P60 DOMAIN-CONTAINING PROTEIN-RELATED"/>
    <property type="match status" value="1"/>
</dbReference>
<feature type="region of interest" description="Disordered" evidence="6">
    <location>
        <begin position="257"/>
        <end position="284"/>
    </location>
</feature>
<dbReference type="EMBL" id="JBHTGP010000006">
    <property type="protein sequence ID" value="MFD0685865.1"/>
    <property type="molecule type" value="Genomic_DNA"/>
</dbReference>